<name>A0A7I8VFL8_9ANNE</name>
<dbReference type="InterPro" id="IPR000436">
    <property type="entry name" value="Sushi_SCR_CCP_dom"/>
</dbReference>
<feature type="domain" description="Sushi" evidence="8">
    <location>
        <begin position="716"/>
        <end position="776"/>
    </location>
</feature>
<feature type="domain" description="Sushi" evidence="8">
    <location>
        <begin position="838"/>
        <end position="897"/>
    </location>
</feature>
<feature type="compositionally biased region" description="Low complexity" evidence="7">
    <location>
        <begin position="371"/>
        <end position="384"/>
    </location>
</feature>
<organism evidence="9 10">
    <name type="scientific">Dimorphilus gyrociliatus</name>
    <dbReference type="NCBI Taxonomy" id="2664684"/>
    <lineage>
        <taxon>Eukaryota</taxon>
        <taxon>Metazoa</taxon>
        <taxon>Spiralia</taxon>
        <taxon>Lophotrochozoa</taxon>
        <taxon>Annelida</taxon>
        <taxon>Polychaeta</taxon>
        <taxon>Polychaeta incertae sedis</taxon>
        <taxon>Dinophilidae</taxon>
        <taxon>Dimorphilus</taxon>
    </lineage>
</organism>
<evidence type="ECO:0000259" key="8">
    <source>
        <dbReference type="PROSITE" id="PS50923"/>
    </source>
</evidence>
<comment type="caution">
    <text evidence="6">Lacks conserved residue(s) required for the propagation of feature annotation.</text>
</comment>
<dbReference type="Gene3D" id="2.10.70.10">
    <property type="entry name" value="Complement Module, domain 1"/>
    <property type="match status" value="5"/>
</dbReference>
<dbReference type="InterPro" id="IPR016187">
    <property type="entry name" value="CTDL_fold"/>
</dbReference>
<evidence type="ECO:0000256" key="3">
    <source>
        <dbReference type="ARBA" id="ARBA00022737"/>
    </source>
</evidence>
<evidence type="ECO:0000256" key="5">
    <source>
        <dbReference type="ARBA" id="ARBA00023180"/>
    </source>
</evidence>
<keyword evidence="4 6" id="KW-1015">Disulfide bond</keyword>
<gene>
    <name evidence="9" type="ORF">DGYR_LOCUS3930</name>
</gene>
<dbReference type="PANTHER" id="PTHR46393">
    <property type="entry name" value="SUSHI DOMAIN-CONTAINING PROTEIN"/>
    <property type="match status" value="1"/>
</dbReference>
<feature type="compositionally biased region" description="Low complexity" evidence="7">
    <location>
        <begin position="396"/>
        <end position="436"/>
    </location>
</feature>
<evidence type="ECO:0000256" key="7">
    <source>
        <dbReference type="SAM" id="MobiDB-lite"/>
    </source>
</evidence>
<keyword evidence="3" id="KW-0677">Repeat</keyword>
<feature type="region of interest" description="Disordered" evidence="7">
    <location>
        <begin position="305"/>
        <end position="346"/>
    </location>
</feature>
<feature type="disulfide bond" evidence="6">
    <location>
        <begin position="718"/>
        <end position="761"/>
    </location>
</feature>
<dbReference type="InterPro" id="IPR035976">
    <property type="entry name" value="Sushi/SCR/CCP_sf"/>
</dbReference>
<dbReference type="PANTHER" id="PTHR46393:SF7">
    <property type="entry name" value="COMPLEMENT C2"/>
    <property type="match status" value="1"/>
</dbReference>
<dbReference type="PROSITE" id="PS50923">
    <property type="entry name" value="SUSHI"/>
    <property type="match status" value="5"/>
</dbReference>
<evidence type="ECO:0000313" key="10">
    <source>
        <dbReference type="Proteomes" id="UP000549394"/>
    </source>
</evidence>
<reference evidence="9 10" key="1">
    <citation type="submission" date="2020-08" db="EMBL/GenBank/DDBJ databases">
        <authorList>
            <person name="Hejnol A."/>
        </authorList>
    </citation>
    <scope>NUCLEOTIDE SEQUENCE [LARGE SCALE GENOMIC DNA]</scope>
</reference>
<evidence type="ECO:0000256" key="2">
    <source>
        <dbReference type="ARBA" id="ARBA00022729"/>
    </source>
</evidence>
<dbReference type="CDD" id="cd00037">
    <property type="entry name" value="CLECT"/>
    <property type="match status" value="1"/>
</dbReference>
<feature type="region of interest" description="Disordered" evidence="7">
    <location>
        <begin position="371"/>
        <end position="436"/>
    </location>
</feature>
<comment type="caution">
    <text evidence="9">The sequence shown here is derived from an EMBL/GenBank/DDBJ whole genome shotgun (WGS) entry which is preliminary data.</text>
</comment>
<dbReference type="EMBL" id="CAJFCJ010000006">
    <property type="protein sequence ID" value="CAD5115158.1"/>
    <property type="molecule type" value="Genomic_DNA"/>
</dbReference>
<accession>A0A7I8VFL8</accession>
<keyword evidence="2" id="KW-0732">Signal</keyword>
<sequence>MHYTDKVGLIFIFNFFPFIYCDGSFDCRTIDGKTYCVYDEYEKSKDAQCEKSEKTLPIFKNYDEYKRVFDELLVPNVASNKYFTFPITYSGGKWIWMDCTELDSSFTNTFTNSLPSSPGDKCARIKMSDPDHWYTADCNNAESYPLCVNVDEGACTYRYYAAGKELCLINKKFTDYATTNSRCNNLQYSLLEEDSSFRAHILNLCIMKGKTDEDVWEKNIAKDKFYVNIKRYSGVYKYVTSQISIGSGSGWDPDGNKECVLHKLEDKVEDKDCTEDSVAFCARDYTPTTEPTTAPTTIETTQTTTIPTTTPTTMPTTRPTTSPTTIETTETTTMPTTRPTTSPTTIETTQTTIIPTTTPTTSPTIIETTQTTTIPTTSSTAEQTSQPVTAPSSTPISTKSATIRTTTSTTAQKFTTTSASPTITEEVTREQTTTTSKTINISTSKAATTKTTENFSTKSTEEPTTVADDTTQSKSDTTITDDLKLETTTVQFNSSKSTNVTSILSSTSTKQESSILNIRTTITPEEITETVVKPSDKIECPSLEIEGKHVAIENNDRSYGTVVTYQCLPGYSFKDKTTFRSTECIGKGTWSTKVEICQAVQCTSNNNFRSHIGSYDKIETIHCDGDKKMHSGRSKAEARCTPNGKWNTHLECVDNPCGPIPFTPKLLVRIKKMSGYGSEIIYKCPEGQIFNDGTYKQISKCNIDGWSVISSICIPDVCKAIPEIINGTRSGNNTKIGSIVNYTCFDGLRFEDGLTTRKIFCTNSTLWSRDVTDCKVRCVAAPVFNNTVPDKTLTDIGTTINYSCRKGYIFTEDSNSIKSTNCNESLSWTPLNIACEIIVCPKLHIKYATISTNLATYGTTVQVNCMEGYVMLKKFQSLNITCIETRNWDIQNLTCNTVKCLEPPTVNNSVIEDRKPIYYYNEKVHIKCITGFEFSDIGKDEVNATCSAVATWIGFKTNCSKIQCPILPLWESAEISSNKRSFETVVNITCTHDDSIYQLLKCGENKKWTPDYRNCPDARKEEVKPAEAEQAVEIGSLAIGIMINDNKLHHPYSYISIYNEYE</sequence>
<evidence type="ECO:0000313" key="9">
    <source>
        <dbReference type="EMBL" id="CAD5115158.1"/>
    </source>
</evidence>
<proteinExistence type="predicted"/>
<dbReference type="Gene3D" id="3.10.100.10">
    <property type="entry name" value="Mannose-Binding Protein A, subunit A"/>
    <property type="match status" value="1"/>
</dbReference>
<feature type="domain" description="Sushi" evidence="8">
    <location>
        <begin position="898"/>
        <end position="961"/>
    </location>
</feature>
<dbReference type="AlphaFoldDB" id="A0A7I8VFL8"/>
<keyword evidence="5" id="KW-0325">Glycoprotein</keyword>
<dbReference type="SUPFAM" id="SSF56436">
    <property type="entry name" value="C-type lectin-like"/>
    <property type="match status" value="1"/>
</dbReference>
<feature type="domain" description="Sushi" evidence="8">
    <location>
        <begin position="538"/>
        <end position="599"/>
    </location>
</feature>
<protein>
    <submittedName>
        <fullName evidence="9">DgyrCDS4161</fullName>
    </submittedName>
</protein>
<dbReference type="CDD" id="cd00033">
    <property type="entry name" value="CCP"/>
    <property type="match status" value="2"/>
</dbReference>
<evidence type="ECO:0000256" key="6">
    <source>
        <dbReference type="PROSITE-ProRule" id="PRU00302"/>
    </source>
</evidence>
<dbReference type="SUPFAM" id="SSF57535">
    <property type="entry name" value="Complement control module/SCR domain"/>
    <property type="match status" value="6"/>
</dbReference>
<feature type="compositionally biased region" description="Polar residues" evidence="7">
    <location>
        <begin position="385"/>
        <end position="395"/>
    </location>
</feature>
<evidence type="ECO:0000256" key="4">
    <source>
        <dbReference type="ARBA" id="ARBA00023157"/>
    </source>
</evidence>
<dbReference type="OrthoDB" id="6158843at2759"/>
<dbReference type="InterPro" id="IPR016186">
    <property type="entry name" value="C-type_lectin-like/link_sf"/>
</dbReference>
<keyword evidence="10" id="KW-1185">Reference proteome</keyword>
<dbReference type="Proteomes" id="UP000549394">
    <property type="component" value="Unassembled WGS sequence"/>
</dbReference>
<dbReference type="SMART" id="SM00032">
    <property type="entry name" value="CCP"/>
    <property type="match status" value="7"/>
</dbReference>
<dbReference type="Pfam" id="PF00084">
    <property type="entry name" value="Sushi"/>
    <property type="match status" value="3"/>
</dbReference>
<keyword evidence="1 6" id="KW-0768">Sushi</keyword>
<feature type="region of interest" description="Disordered" evidence="7">
    <location>
        <begin position="450"/>
        <end position="475"/>
    </location>
</feature>
<feature type="domain" description="Sushi" evidence="8">
    <location>
        <begin position="784"/>
        <end position="837"/>
    </location>
</feature>
<evidence type="ECO:0000256" key="1">
    <source>
        <dbReference type="ARBA" id="ARBA00022659"/>
    </source>
</evidence>